<name>A0A0H3EEI3_BIFBP</name>
<dbReference type="SUPFAM" id="SSF56784">
    <property type="entry name" value="HAD-like"/>
    <property type="match status" value="1"/>
</dbReference>
<reference evidence="1 2" key="1">
    <citation type="journal article" date="2010" name="Proc. Natl. Acad. Sci. U.S.A.">
        <title>Genome analysis of Bifidobacterium bifidum PRL2010 reveals metabolic pathways for host-derived glycan foraging.</title>
        <authorList>
            <person name="Turroni F."/>
            <person name="Bottacini F."/>
            <person name="Foroni E."/>
            <person name="Mulder I."/>
            <person name="Kim J.H."/>
            <person name="Zomer A."/>
            <person name="Sanchez B."/>
            <person name="Bidossi A."/>
            <person name="Ferrarini A."/>
            <person name="Giubellini V."/>
            <person name="Delledonne M."/>
            <person name="Henrissat B."/>
            <person name="Coutinho P."/>
            <person name="Oggioni M."/>
            <person name="Fitzgerald G.F."/>
            <person name="Mills D."/>
            <person name="Margolles A."/>
            <person name="Kelly D."/>
            <person name="van Sinderen D."/>
            <person name="Ventura M."/>
        </authorList>
    </citation>
    <scope>NUCLEOTIDE SEQUENCE [LARGE SCALE GENOMIC DNA]</scope>
    <source>
        <strain evidence="1 2">PRL2010</strain>
    </source>
</reference>
<dbReference type="PROSITE" id="PS01229">
    <property type="entry name" value="COF_2"/>
    <property type="match status" value="1"/>
</dbReference>
<evidence type="ECO:0000313" key="2">
    <source>
        <dbReference type="Proteomes" id="UP000002312"/>
    </source>
</evidence>
<dbReference type="GO" id="GO:0005829">
    <property type="term" value="C:cytosol"/>
    <property type="evidence" value="ECO:0007669"/>
    <property type="project" value="TreeGrafter"/>
</dbReference>
<gene>
    <name evidence="1" type="ordered locus">BBPR_1713</name>
</gene>
<keyword evidence="1" id="KW-0378">Hydrolase</keyword>
<dbReference type="HOGENOM" id="CLU_044146_8_3_11"/>
<dbReference type="OrthoDB" id="3180855at2"/>
<dbReference type="GO" id="GO:0000287">
    <property type="term" value="F:magnesium ion binding"/>
    <property type="evidence" value="ECO:0007669"/>
    <property type="project" value="TreeGrafter"/>
</dbReference>
<dbReference type="PATRIC" id="fig|702459.3.peg.1771"/>
<dbReference type="Proteomes" id="UP000002312">
    <property type="component" value="Chromosome"/>
</dbReference>
<proteinExistence type="predicted"/>
<dbReference type="InterPro" id="IPR023214">
    <property type="entry name" value="HAD_sf"/>
</dbReference>
<dbReference type="Gene3D" id="3.40.50.1000">
    <property type="entry name" value="HAD superfamily/HAD-like"/>
    <property type="match status" value="1"/>
</dbReference>
<dbReference type="EMBL" id="CP001840">
    <property type="protein sequence ID" value="ADP36734.1"/>
    <property type="molecule type" value="Genomic_DNA"/>
</dbReference>
<dbReference type="PANTHER" id="PTHR10000:SF8">
    <property type="entry name" value="HAD SUPERFAMILY HYDROLASE-LIKE, TYPE 3"/>
    <property type="match status" value="1"/>
</dbReference>
<dbReference type="KEGG" id="bbp:BBPR_1713"/>
<dbReference type="RefSeq" id="WP_013390310.1">
    <property type="nucleotide sequence ID" value="NC_014638.1"/>
</dbReference>
<dbReference type="GO" id="GO:0008967">
    <property type="term" value="F:phosphoglycolate phosphatase activity"/>
    <property type="evidence" value="ECO:0007669"/>
    <property type="project" value="UniProtKB-EC"/>
</dbReference>
<dbReference type="EC" id="3.1.3.18" evidence="1"/>
<protein>
    <submittedName>
        <fullName evidence="1">Hydrolase (HAD superfamily)</fullName>
        <ecNumber evidence="1">3.1.3.18</ecNumber>
    </submittedName>
</protein>
<dbReference type="Pfam" id="PF08282">
    <property type="entry name" value="Hydrolase_3"/>
    <property type="match status" value="1"/>
</dbReference>
<sequence length="78" mass="7819">MPGSKGEGLRFAAATMGVPLADTVAIGDSDNDLTMIEVAGIGIAMGNGEQCAKDAADWVADAVDVSGLAHAFERLGVV</sequence>
<dbReference type="eggNOG" id="COG0561">
    <property type="taxonomic scope" value="Bacteria"/>
</dbReference>
<dbReference type="InterPro" id="IPR036412">
    <property type="entry name" value="HAD-like_sf"/>
</dbReference>
<accession>A0A0H3EEI3</accession>
<dbReference type="PANTHER" id="PTHR10000">
    <property type="entry name" value="PHOSPHOSERINE PHOSPHATASE"/>
    <property type="match status" value="1"/>
</dbReference>
<organism evidence="1 2">
    <name type="scientific">Bifidobacterium bifidum (strain PRL2010)</name>
    <dbReference type="NCBI Taxonomy" id="702459"/>
    <lineage>
        <taxon>Bacteria</taxon>
        <taxon>Bacillati</taxon>
        <taxon>Actinomycetota</taxon>
        <taxon>Actinomycetes</taxon>
        <taxon>Bifidobacteriales</taxon>
        <taxon>Bifidobacteriaceae</taxon>
        <taxon>Bifidobacterium</taxon>
    </lineage>
</organism>
<evidence type="ECO:0000313" key="1">
    <source>
        <dbReference type="EMBL" id="ADP36734.1"/>
    </source>
</evidence>
<dbReference type="AlphaFoldDB" id="A0A0H3EEI3"/>